<evidence type="ECO:0000313" key="3">
    <source>
        <dbReference type="Proteomes" id="UP001274321"/>
    </source>
</evidence>
<proteinExistence type="predicted"/>
<keyword evidence="3" id="KW-1185">Reference proteome</keyword>
<feature type="compositionally biased region" description="Basic and acidic residues" evidence="1">
    <location>
        <begin position="1"/>
        <end position="28"/>
    </location>
</feature>
<organism evidence="2 3">
    <name type="scientific">Terrihabitans rhizophilus</name>
    <dbReference type="NCBI Taxonomy" id="3092662"/>
    <lineage>
        <taxon>Bacteria</taxon>
        <taxon>Pseudomonadati</taxon>
        <taxon>Pseudomonadota</taxon>
        <taxon>Alphaproteobacteria</taxon>
        <taxon>Hyphomicrobiales</taxon>
        <taxon>Terrihabitans</taxon>
    </lineage>
</organism>
<sequence>MLDEEKKATAERAAVRVQKAQDREREGAKAMAEYQAETKAVSDRTAKLREQRLAREAEEEAAKAAAPPAPTKAAKPKAPKPVRSKSVAL</sequence>
<feature type="compositionally biased region" description="Basic and acidic residues" evidence="1">
    <location>
        <begin position="40"/>
        <end position="62"/>
    </location>
</feature>
<protein>
    <recommendedName>
        <fullName evidence="4">TolA protein</fullName>
    </recommendedName>
</protein>
<accession>A0ABU4RPR0</accession>
<evidence type="ECO:0000313" key="2">
    <source>
        <dbReference type="EMBL" id="MDX6805675.1"/>
    </source>
</evidence>
<gene>
    <name evidence="2" type="ORF">SCD90_06335</name>
</gene>
<feature type="compositionally biased region" description="Basic residues" evidence="1">
    <location>
        <begin position="74"/>
        <end position="83"/>
    </location>
</feature>
<dbReference type="Proteomes" id="UP001274321">
    <property type="component" value="Unassembled WGS sequence"/>
</dbReference>
<reference evidence="2 3" key="1">
    <citation type="submission" date="2023-11" db="EMBL/GenBank/DDBJ databases">
        <authorList>
            <person name="Bao R."/>
        </authorList>
    </citation>
    <scope>NUCLEOTIDE SEQUENCE [LARGE SCALE GENOMIC DNA]</scope>
    <source>
        <strain evidence="2 3">PJ23</strain>
    </source>
</reference>
<dbReference type="EMBL" id="JAXAFJ010000002">
    <property type="protein sequence ID" value="MDX6805675.1"/>
    <property type="molecule type" value="Genomic_DNA"/>
</dbReference>
<evidence type="ECO:0000256" key="1">
    <source>
        <dbReference type="SAM" id="MobiDB-lite"/>
    </source>
</evidence>
<feature type="region of interest" description="Disordered" evidence="1">
    <location>
        <begin position="1"/>
        <end position="89"/>
    </location>
</feature>
<evidence type="ECO:0008006" key="4">
    <source>
        <dbReference type="Google" id="ProtNLM"/>
    </source>
</evidence>
<name>A0ABU4RPR0_9HYPH</name>
<comment type="caution">
    <text evidence="2">The sequence shown here is derived from an EMBL/GenBank/DDBJ whole genome shotgun (WGS) entry which is preliminary data.</text>
</comment>